<comment type="function">
    <text evidence="10 11">Involved in cell wall formation. Catalyzes the final step in the synthesis of UDP-N-acetylmuramoyl-pentapeptide, the precursor of murein.</text>
</comment>
<evidence type="ECO:0000259" key="13">
    <source>
        <dbReference type="Pfam" id="PF02875"/>
    </source>
</evidence>
<keyword evidence="3 10" id="KW-0132">Cell division</keyword>
<name>A0A7H0VH88_9FLAO</name>
<organism evidence="15 16">
    <name type="scientific">Croceimicrobium hydrocarbonivorans</name>
    <dbReference type="NCBI Taxonomy" id="2761580"/>
    <lineage>
        <taxon>Bacteria</taxon>
        <taxon>Pseudomonadati</taxon>
        <taxon>Bacteroidota</taxon>
        <taxon>Flavobacteriia</taxon>
        <taxon>Flavobacteriales</taxon>
        <taxon>Owenweeksiaceae</taxon>
        <taxon>Croceimicrobium</taxon>
    </lineage>
</organism>
<evidence type="ECO:0000256" key="7">
    <source>
        <dbReference type="ARBA" id="ARBA00022984"/>
    </source>
</evidence>
<dbReference type="Gene3D" id="3.40.1190.10">
    <property type="entry name" value="Mur-like, catalytic domain"/>
    <property type="match status" value="1"/>
</dbReference>
<keyword evidence="16" id="KW-1185">Reference proteome</keyword>
<evidence type="ECO:0000256" key="10">
    <source>
        <dbReference type="HAMAP-Rule" id="MF_02019"/>
    </source>
</evidence>
<feature type="binding site" evidence="10">
    <location>
        <begin position="96"/>
        <end position="102"/>
    </location>
    <ligand>
        <name>ATP</name>
        <dbReference type="ChEBI" id="CHEBI:30616"/>
    </ligand>
</feature>
<evidence type="ECO:0000256" key="3">
    <source>
        <dbReference type="ARBA" id="ARBA00022618"/>
    </source>
</evidence>
<dbReference type="EMBL" id="CP060139">
    <property type="protein sequence ID" value="QNR25086.1"/>
    <property type="molecule type" value="Genomic_DNA"/>
</dbReference>
<evidence type="ECO:0000259" key="14">
    <source>
        <dbReference type="Pfam" id="PF08245"/>
    </source>
</evidence>
<feature type="domain" description="Mur ligase central" evidence="14">
    <location>
        <begin position="95"/>
        <end position="274"/>
    </location>
</feature>
<evidence type="ECO:0000256" key="1">
    <source>
        <dbReference type="ARBA" id="ARBA00022490"/>
    </source>
</evidence>
<dbReference type="GO" id="GO:0051301">
    <property type="term" value="P:cell division"/>
    <property type="evidence" value="ECO:0007669"/>
    <property type="project" value="UniProtKB-KW"/>
</dbReference>
<evidence type="ECO:0000256" key="2">
    <source>
        <dbReference type="ARBA" id="ARBA00022598"/>
    </source>
</evidence>
<comment type="similarity">
    <text evidence="10">Belongs to the MurCDEF family. MurF subfamily.</text>
</comment>
<evidence type="ECO:0000313" key="16">
    <source>
        <dbReference type="Proteomes" id="UP000516305"/>
    </source>
</evidence>
<comment type="subcellular location">
    <subcellularLocation>
        <location evidence="10 11">Cytoplasm</location>
    </subcellularLocation>
</comment>
<proteinExistence type="inferred from homology"/>
<keyword evidence="4 10" id="KW-0547">Nucleotide-binding</keyword>
<evidence type="ECO:0000256" key="9">
    <source>
        <dbReference type="ARBA" id="ARBA00023316"/>
    </source>
</evidence>
<dbReference type="InterPro" id="IPR004101">
    <property type="entry name" value="Mur_ligase_C"/>
</dbReference>
<keyword evidence="5 10" id="KW-0067">ATP-binding</keyword>
<evidence type="ECO:0000256" key="8">
    <source>
        <dbReference type="ARBA" id="ARBA00023306"/>
    </source>
</evidence>
<dbReference type="KEGG" id="chyd:H4K34_04400"/>
<dbReference type="GO" id="GO:0005737">
    <property type="term" value="C:cytoplasm"/>
    <property type="evidence" value="ECO:0007669"/>
    <property type="project" value="UniProtKB-SubCell"/>
</dbReference>
<dbReference type="InterPro" id="IPR005863">
    <property type="entry name" value="UDP-N-AcMur_synth"/>
</dbReference>
<comment type="catalytic activity">
    <reaction evidence="10 11">
        <text>D-alanyl-D-alanine + UDP-N-acetyl-alpha-D-muramoyl-L-alanyl-gamma-D-glutamyl-meso-2,6-diaminopimelate + ATP = UDP-N-acetyl-alpha-D-muramoyl-L-alanyl-gamma-D-glutamyl-meso-2,6-diaminopimeloyl-D-alanyl-D-alanine + ADP + phosphate + H(+)</text>
        <dbReference type="Rhea" id="RHEA:28374"/>
        <dbReference type="ChEBI" id="CHEBI:15378"/>
        <dbReference type="ChEBI" id="CHEBI:30616"/>
        <dbReference type="ChEBI" id="CHEBI:43474"/>
        <dbReference type="ChEBI" id="CHEBI:57822"/>
        <dbReference type="ChEBI" id="CHEBI:61386"/>
        <dbReference type="ChEBI" id="CHEBI:83905"/>
        <dbReference type="ChEBI" id="CHEBI:456216"/>
        <dbReference type="EC" id="6.3.2.10"/>
    </reaction>
</comment>
<dbReference type="Pfam" id="PF01225">
    <property type="entry name" value="Mur_ligase"/>
    <property type="match status" value="1"/>
</dbReference>
<dbReference type="Pfam" id="PF08245">
    <property type="entry name" value="Mur_ligase_M"/>
    <property type="match status" value="1"/>
</dbReference>
<reference evidence="15 16" key="1">
    <citation type="submission" date="2020-08" db="EMBL/GenBank/DDBJ databases">
        <title>Croceimicrobium hydrocarbonivorans gen. nov., sp. nov., a novel marine bacterium isolated from a bacterial consortium that degrades polyethylene terephthalate.</title>
        <authorList>
            <person name="Liu R."/>
        </authorList>
    </citation>
    <scope>NUCLEOTIDE SEQUENCE [LARGE SCALE GENOMIC DNA]</scope>
    <source>
        <strain evidence="15 16">A20-9</strain>
    </source>
</reference>
<dbReference type="AlphaFoldDB" id="A0A7H0VH88"/>
<dbReference type="SUPFAM" id="SSF53623">
    <property type="entry name" value="MurD-like peptide ligases, catalytic domain"/>
    <property type="match status" value="1"/>
</dbReference>
<dbReference type="Pfam" id="PF02875">
    <property type="entry name" value="Mur_ligase_C"/>
    <property type="match status" value="1"/>
</dbReference>
<dbReference type="Gene3D" id="3.90.190.20">
    <property type="entry name" value="Mur ligase, C-terminal domain"/>
    <property type="match status" value="1"/>
</dbReference>
<keyword evidence="9 10" id="KW-0961">Cell wall biogenesis/degradation</keyword>
<sequence length="426" mass="46676">MDISNLYDLFLSSTGICTDTRKLQKGQLYIALKGENFNGNAFAEKALNEGACAALIDEAQYEGPNRILVEDGLKALQELALFHRRQLKIPVIGLTGSNGKTTSKELTVSVLKQKFRVAATVGNLNNHIGVPLTLLSITEEHEIAVVEMGANAQKEIEFLSSLSLPDIGFITNFGKAHLEGFGGPEGVIKGKSELFENLRQRNKLAWVSITDPIQLERSEGMERCTYGASENADFPVYPIENSGSFVKVHYQDREIQSHLTGAYNFSNIAIAISLGAHFGLSADAIQAGIESYQPQNNRSQLGEGQHNLLVKDYYNANPSSMEAALKNFAELTERPQDSKWVILGDMFELGDYEAEEHQKIADLALSQGYENTILVGKAFAATQGNAVKFEQTAALLPWLETHLPKGKLILVKGSRGMTLEKAAELL</sequence>
<evidence type="ECO:0000256" key="6">
    <source>
        <dbReference type="ARBA" id="ARBA00022960"/>
    </source>
</evidence>
<dbReference type="GO" id="GO:0009252">
    <property type="term" value="P:peptidoglycan biosynthetic process"/>
    <property type="evidence" value="ECO:0007669"/>
    <property type="project" value="UniProtKB-UniRule"/>
</dbReference>
<dbReference type="SUPFAM" id="SSF53244">
    <property type="entry name" value="MurD-like peptide ligases, peptide-binding domain"/>
    <property type="match status" value="1"/>
</dbReference>
<dbReference type="InterPro" id="IPR035911">
    <property type="entry name" value="MurE/MurF_N"/>
</dbReference>
<dbReference type="Proteomes" id="UP000516305">
    <property type="component" value="Chromosome"/>
</dbReference>
<dbReference type="EC" id="6.3.2.10" evidence="10 11"/>
<dbReference type="HAMAP" id="MF_02019">
    <property type="entry name" value="MurF"/>
    <property type="match status" value="1"/>
</dbReference>
<dbReference type="NCBIfam" id="TIGR01143">
    <property type="entry name" value="murF"/>
    <property type="match status" value="1"/>
</dbReference>
<dbReference type="PANTHER" id="PTHR43024">
    <property type="entry name" value="UDP-N-ACETYLMURAMOYL-TRIPEPTIDE--D-ALANYL-D-ALANINE LIGASE"/>
    <property type="match status" value="1"/>
</dbReference>
<keyword evidence="7 10" id="KW-0573">Peptidoglycan synthesis</keyword>
<accession>A0A7H0VH88</accession>
<dbReference type="GO" id="GO:0005524">
    <property type="term" value="F:ATP binding"/>
    <property type="evidence" value="ECO:0007669"/>
    <property type="project" value="UniProtKB-UniRule"/>
</dbReference>
<keyword evidence="2 10" id="KW-0436">Ligase</keyword>
<dbReference type="RefSeq" id="WP_210759611.1">
    <property type="nucleotide sequence ID" value="NZ_CP060139.1"/>
</dbReference>
<dbReference type="SUPFAM" id="SSF63418">
    <property type="entry name" value="MurE/MurF N-terminal domain"/>
    <property type="match status" value="1"/>
</dbReference>
<dbReference type="InterPro" id="IPR036565">
    <property type="entry name" value="Mur-like_cat_sf"/>
</dbReference>
<keyword evidence="6 10" id="KW-0133">Cell shape</keyword>
<dbReference type="GO" id="GO:0047480">
    <property type="term" value="F:UDP-N-acetylmuramoyl-tripeptide-D-alanyl-D-alanine ligase activity"/>
    <property type="evidence" value="ECO:0007669"/>
    <property type="project" value="UniProtKB-UniRule"/>
</dbReference>
<dbReference type="InterPro" id="IPR000713">
    <property type="entry name" value="Mur_ligase_N"/>
</dbReference>
<comment type="pathway">
    <text evidence="10 11">Cell wall biogenesis; peptidoglycan biosynthesis.</text>
</comment>
<dbReference type="InterPro" id="IPR036615">
    <property type="entry name" value="Mur_ligase_C_dom_sf"/>
</dbReference>
<evidence type="ECO:0000256" key="4">
    <source>
        <dbReference type="ARBA" id="ARBA00022741"/>
    </source>
</evidence>
<keyword evidence="1 10" id="KW-0963">Cytoplasm</keyword>
<evidence type="ECO:0000259" key="12">
    <source>
        <dbReference type="Pfam" id="PF01225"/>
    </source>
</evidence>
<dbReference type="InterPro" id="IPR051046">
    <property type="entry name" value="MurCDEF_CellWall_CoF430Synth"/>
</dbReference>
<evidence type="ECO:0000256" key="5">
    <source>
        <dbReference type="ARBA" id="ARBA00022840"/>
    </source>
</evidence>
<dbReference type="UniPathway" id="UPA00219"/>
<evidence type="ECO:0000313" key="15">
    <source>
        <dbReference type="EMBL" id="QNR25086.1"/>
    </source>
</evidence>
<protein>
    <recommendedName>
        <fullName evidence="10 11">UDP-N-acetylmuramoyl-tripeptide--D-alanyl-D-alanine ligase</fullName>
        <ecNumber evidence="10 11">6.3.2.10</ecNumber>
    </recommendedName>
    <alternativeName>
        <fullName evidence="10">D-alanyl-D-alanine-adding enzyme</fullName>
    </alternativeName>
</protein>
<keyword evidence="8 10" id="KW-0131">Cell cycle</keyword>
<feature type="domain" description="Mur ligase C-terminal" evidence="13">
    <location>
        <begin position="298"/>
        <end position="415"/>
    </location>
</feature>
<gene>
    <name evidence="10 15" type="primary">murF</name>
    <name evidence="15" type="ORF">H4K34_04400</name>
</gene>
<evidence type="ECO:0000256" key="11">
    <source>
        <dbReference type="RuleBase" id="RU004136"/>
    </source>
</evidence>
<dbReference type="PANTHER" id="PTHR43024:SF1">
    <property type="entry name" value="UDP-N-ACETYLMURAMOYL-TRIPEPTIDE--D-ALANYL-D-ALANINE LIGASE"/>
    <property type="match status" value="1"/>
</dbReference>
<dbReference type="GO" id="GO:0008360">
    <property type="term" value="P:regulation of cell shape"/>
    <property type="evidence" value="ECO:0007669"/>
    <property type="project" value="UniProtKB-KW"/>
</dbReference>
<dbReference type="GO" id="GO:0071555">
    <property type="term" value="P:cell wall organization"/>
    <property type="evidence" value="ECO:0007669"/>
    <property type="project" value="UniProtKB-KW"/>
</dbReference>
<feature type="domain" description="Mur ligase N-terminal catalytic" evidence="12">
    <location>
        <begin position="14"/>
        <end position="81"/>
    </location>
</feature>
<dbReference type="InterPro" id="IPR013221">
    <property type="entry name" value="Mur_ligase_cen"/>
</dbReference>
<dbReference type="Gene3D" id="3.40.1390.10">
    <property type="entry name" value="MurE/MurF, N-terminal domain"/>
    <property type="match status" value="1"/>
</dbReference>